<feature type="compositionally biased region" description="Basic residues" evidence="1">
    <location>
        <begin position="132"/>
        <end position="146"/>
    </location>
</feature>
<name>A0A2V3U4Z2_9HYPH</name>
<dbReference type="EMBL" id="QJJK01000007">
    <property type="protein sequence ID" value="PXW56966.1"/>
    <property type="molecule type" value="Genomic_DNA"/>
</dbReference>
<feature type="region of interest" description="Disordered" evidence="1">
    <location>
        <begin position="130"/>
        <end position="155"/>
    </location>
</feature>
<keyword evidence="3" id="KW-1185">Reference proteome</keyword>
<comment type="caution">
    <text evidence="2">The sequence shown here is derived from an EMBL/GenBank/DDBJ whole genome shotgun (WGS) entry which is preliminary data.</text>
</comment>
<evidence type="ECO:0000256" key="1">
    <source>
        <dbReference type="SAM" id="MobiDB-lite"/>
    </source>
</evidence>
<evidence type="ECO:0000313" key="3">
    <source>
        <dbReference type="Proteomes" id="UP000248021"/>
    </source>
</evidence>
<gene>
    <name evidence="2" type="ORF">C7450_1073</name>
</gene>
<reference evidence="2 3" key="1">
    <citation type="submission" date="2018-05" db="EMBL/GenBank/DDBJ databases">
        <title>Genomic Encyclopedia of Type Strains, Phase IV (KMG-IV): sequencing the most valuable type-strain genomes for metagenomic binning, comparative biology and taxonomic classification.</title>
        <authorList>
            <person name="Goeker M."/>
        </authorList>
    </citation>
    <scope>NUCLEOTIDE SEQUENCE [LARGE SCALE GENOMIC DNA]</scope>
    <source>
        <strain evidence="2 3">DSM 6462</strain>
    </source>
</reference>
<proteinExistence type="predicted"/>
<evidence type="ECO:0000313" key="2">
    <source>
        <dbReference type="EMBL" id="PXW56966.1"/>
    </source>
</evidence>
<dbReference type="Proteomes" id="UP000248021">
    <property type="component" value="Unassembled WGS sequence"/>
</dbReference>
<protein>
    <submittedName>
        <fullName evidence="2">Uncharacterized protein</fullName>
    </submittedName>
</protein>
<organism evidence="2 3">
    <name type="scientific">Chelatococcus asaccharovorans</name>
    <dbReference type="NCBI Taxonomy" id="28210"/>
    <lineage>
        <taxon>Bacteria</taxon>
        <taxon>Pseudomonadati</taxon>
        <taxon>Pseudomonadota</taxon>
        <taxon>Alphaproteobacteria</taxon>
        <taxon>Hyphomicrobiales</taxon>
        <taxon>Chelatococcaceae</taxon>
        <taxon>Chelatococcus</taxon>
    </lineage>
</organism>
<sequence length="155" mass="16471">MSIFQSLKRIAASKKPAASAEFAKLLAEAASERGDLAVALVRDIAEADAKVVAVNASLPDGSDPLDTVEARSRWIPYLPKIVTETRLTAWTFSDETDPLPDQIAGAIEVDATDPNAGWWTDPATVVGEAASRHRGIPQHPGTRRGLRAVTSGASR</sequence>
<dbReference type="AlphaFoldDB" id="A0A2V3U4Z2"/>
<accession>A0A2V3U4Z2</accession>